<evidence type="ECO:0000259" key="3">
    <source>
        <dbReference type="SMART" id="SM00829"/>
    </source>
</evidence>
<dbReference type="Proteomes" id="UP000552045">
    <property type="component" value="Unassembled WGS sequence"/>
</dbReference>
<accession>A0A7Y9ESK4</accession>
<dbReference type="InterPro" id="IPR036291">
    <property type="entry name" value="NAD(P)-bd_dom_sf"/>
</dbReference>
<dbReference type="EMBL" id="JACCBH010000001">
    <property type="protein sequence ID" value="NYD53192.1"/>
    <property type="molecule type" value="Genomic_DNA"/>
</dbReference>
<dbReference type="PANTHER" id="PTHR48106:SF18">
    <property type="entry name" value="QUINONE OXIDOREDUCTASE PIG3"/>
    <property type="match status" value="1"/>
</dbReference>
<gene>
    <name evidence="4" type="ORF">BKA02_000247</name>
</gene>
<dbReference type="SMART" id="SM00829">
    <property type="entry name" value="PKS_ER"/>
    <property type="match status" value="1"/>
</dbReference>
<name>A0A7Y9ESK4_9MICO</name>
<dbReference type="CDD" id="cd05289">
    <property type="entry name" value="MDR_like_2"/>
    <property type="match status" value="1"/>
</dbReference>
<keyword evidence="2" id="KW-0560">Oxidoreductase</keyword>
<dbReference type="GO" id="GO:0016651">
    <property type="term" value="F:oxidoreductase activity, acting on NAD(P)H"/>
    <property type="evidence" value="ECO:0007669"/>
    <property type="project" value="TreeGrafter"/>
</dbReference>
<keyword evidence="1" id="KW-0521">NADP</keyword>
<evidence type="ECO:0000313" key="5">
    <source>
        <dbReference type="Proteomes" id="UP000552045"/>
    </source>
</evidence>
<comment type="caution">
    <text evidence="4">The sequence shown here is derived from an EMBL/GenBank/DDBJ whole genome shotgun (WGS) entry which is preliminary data.</text>
</comment>
<dbReference type="AlphaFoldDB" id="A0A7Y9ESK4"/>
<dbReference type="SUPFAM" id="SSF50129">
    <property type="entry name" value="GroES-like"/>
    <property type="match status" value="1"/>
</dbReference>
<dbReference type="SUPFAM" id="SSF51735">
    <property type="entry name" value="NAD(P)-binding Rossmann-fold domains"/>
    <property type="match status" value="1"/>
</dbReference>
<reference evidence="4 5" key="1">
    <citation type="submission" date="2020-07" db="EMBL/GenBank/DDBJ databases">
        <title>Sequencing the genomes of 1000 actinobacteria strains.</title>
        <authorList>
            <person name="Klenk H.-P."/>
        </authorList>
    </citation>
    <scope>NUCLEOTIDE SEQUENCE [LARGE SCALE GENOMIC DNA]</scope>
    <source>
        <strain evidence="4 5">DSM 22185</strain>
    </source>
</reference>
<dbReference type="Gene3D" id="3.40.50.720">
    <property type="entry name" value="NAD(P)-binding Rossmann-like Domain"/>
    <property type="match status" value="1"/>
</dbReference>
<dbReference type="Pfam" id="PF13602">
    <property type="entry name" value="ADH_zinc_N_2"/>
    <property type="match status" value="1"/>
</dbReference>
<dbReference type="InterPro" id="IPR013154">
    <property type="entry name" value="ADH-like_N"/>
</dbReference>
<evidence type="ECO:0000256" key="2">
    <source>
        <dbReference type="ARBA" id="ARBA00023002"/>
    </source>
</evidence>
<protein>
    <submittedName>
        <fullName evidence="4">NADPH:quinone reductase-like Zn-dependent oxidoreductase</fullName>
    </submittedName>
</protein>
<organism evidence="4 5">
    <name type="scientific">Microbacterium pseudoresistens</name>
    <dbReference type="NCBI Taxonomy" id="640634"/>
    <lineage>
        <taxon>Bacteria</taxon>
        <taxon>Bacillati</taxon>
        <taxon>Actinomycetota</taxon>
        <taxon>Actinomycetes</taxon>
        <taxon>Micrococcales</taxon>
        <taxon>Microbacteriaceae</taxon>
        <taxon>Microbacterium</taxon>
    </lineage>
</organism>
<keyword evidence="5" id="KW-1185">Reference proteome</keyword>
<dbReference type="RefSeq" id="WP_179430540.1">
    <property type="nucleotide sequence ID" value="NZ_BAABLC010000003.1"/>
</dbReference>
<proteinExistence type="predicted"/>
<dbReference type="InterPro" id="IPR020843">
    <property type="entry name" value="ER"/>
</dbReference>
<feature type="domain" description="Enoyl reductase (ER)" evidence="3">
    <location>
        <begin position="11"/>
        <end position="311"/>
    </location>
</feature>
<sequence length="313" mass="32125">MAHAIVHSKTGGPEVLRLVDIPVPVPAPDEVVVRIDAAGVNPLDAKQRSGIRPVPAFTERRVGFDGAGVITALGAEVEGLAVGDRVVIRDTLGTYATDLAVPAVRVALIPEGVTSAQAAAVPIPAGTAYQVVRSMGIDEADVVLLHNGSGAVGQAAIQFAVQAGATVIATGGASSQERLRTLGAIPVQYGEGVSDAIREAAPGPITVALDFIGTDEAIAVSKEFVADGSRIATIVRGPDAAELGIRAFSGGSPEPLTAQELAWRREAIPETMALIADGRFSVEFGAELPLAEAAEAHRMLESHAVRGKIILLP</sequence>
<evidence type="ECO:0000313" key="4">
    <source>
        <dbReference type="EMBL" id="NYD53192.1"/>
    </source>
</evidence>
<dbReference type="GO" id="GO:0070402">
    <property type="term" value="F:NADPH binding"/>
    <property type="evidence" value="ECO:0007669"/>
    <property type="project" value="TreeGrafter"/>
</dbReference>
<dbReference type="PANTHER" id="PTHR48106">
    <property type="entry name" value="QUINONE OXIDOREDUCTASE PIG3-RELATED"/>
    <property type="match status" value="1"/>
</dbReference>
<dbReference type="InterPro" id="IPR011032">
    <property type="entry name" value="GroES-like_sf"/>
</dbReference>
<evidence type="ECO:0000256" key="1">
    <source>
        <dbReference type="ARBA" id="ARBA00022857"/>
    </source>
</evidence>
<dbReference type="Pfam" id="PF08240">
    <property type="entry name" value="ADH_N"/>
    <property type="match status" value="1"/>
</dbReference>
<dbReference type="Gene3D" id="3.90.180.10">
    <property type="entry name" value="Medium-chain alcohol dehydrogenases, catalytic domain"/>
    <property type="match status" value="1"/>
</dbReference>